<feature type="region of interest" description="Disordered" evidence="2">
    <location>
        <begin position="671"/>
        <end position="698"/>
    </location>
</feature>
<dbReference type="Gene3D" id="1.10.510.10">
    <property type="entry name" value="Transferase(Phosphotransferase) domain 1"/>
    <property type="match status" value="1"/>
</dbReference>
<evidence type="ECO:0000256" key="2">
    <source>
        <dbReference type="SAM" id="MobiDB-lite"/>
    </source>
</evidence>
<feature type="repeat" description="ANK" evidence="1">
    <location>
        <begin position="53"/>
        <end position="85"/>
    </location>
</feature>
<dbReference type="GO" id="GO:0008608">
    <property type="term" value="P:attachment of spindle microtubules to kinetochore"/>
    <property type="evidence" value="ECO:0007669"/>
    <property type="project" value="InterPro"/>
</dbReference>
<dbReference type="GO" id="GO:0007094">
    <property type="term" value="P:mitotic spindle assembly checkpoint signaling"/>
    <property type="evidence" value="ECO:0007669"/>
    <property type="project" value="InterPro"/>
</dbReference>
<dbReference type="InterPro" id="IPR000719">
    <property type="entry name" value="Prot_kinase_dom"/>
</dbReference>
<dbReference type="InterPro" id="IPR002110">
    <property type="entry name" value="Ankyrin_rpt"/>
</dbReference>
<evidence type="ECO:0000313" key="4">
    <source>
        <dbReference type="EMBL" id="KAF5405807.1"/>
    </source>
</evidence>
<dbReference type="PANTHER" id="PTHR23060">
    <property type="entry name" value="TESTIS EXPRESSED GENE 14"/>
    <property type="match status" value="1"/>
</dbReference>
<dbReference type="GO" id="GO:0045171">
    <property type="term" value="C:intercellular bridge"/>
    <property type="evidence" value="ECO:0007669"/>
    <property type="project" value="TreeGrafter"/>
</dbReference>
<evidence type="ECO:0000313" key="5">
    <source>
        <dbReference type="Proteomes" id="UP000748531"/>
    </source>
</evidence>
<evidence type="ECO:0000259" key="3">
    <source>
        <dbReference type="PROSITE" id="PS50011"/>
    </source>
</evidence>
<feature type="repeat" description="ANK" evidence="1">
    <location>
        <begin position="86"/>
        <end position="118"/>
    </location>
</feature>
<feature type="compositionally biased region" description="Polar residues" evidence="2">
    <location>
        <begin position="1211"/>
        <end position="1221"/>
    </location>
</feature>
<protein>
    <recommendedName>
        <fullName evidence="3">Protein kinase domain-containing protein</fullName>
    </recommendedName>
</protein>
<dbReference type="EMBL" id="LUCH01000198">
    <property type="protein sequence ID" value="KAF5405807.1"/>
    <property type="molecule type" value="Genomic_DNA"/>
</dbReference>
<feature type="domain" description="Protein kinase" evidence="3">
    <location>
        <begin position="145"/>
        <end position="496"/>
    </location>
</feature>
<dbReference type="Gene3D" id="1.25.40.20">
    <property type="entry name" value="Ankyrin repeat-containing domain"/>
    <property type="match status" value="1"/>
</dbReference>
<dbReference type="GO" id="GO:0004672">
    <property type="term" value="F:protein kinase activity"/>
    <property type="evidence" value="ECO:0007669"/>
    <property type="project" value="InterPro"/>
</dbReference>
<dbReference type="Proteomes" id="UP000748531">
    <property type="component" value="Unassembled WGS sequence"/>
</dbReference>
<dbReference type="SUPFAM" id="SSF56112">
    <property type="entry name" value="Protein kinase-like (PK-like)"/>
    <property type="match status" value="1"/>
</dbReference>
<feature type="region of interest" description="Disordered" evidence="2">
    <location>
        <begin position="1211"/>
        <end position="1233"/>
    </location>
</feature>
<dbReference type="GO" id="GO:0005524">
    <property type="term" value="F:ATP binding"/>
    <property type="evidence" value="ECO:0007669"/>
    <property type="project" value="InterPro"/>
</dbReference>
<name>A0A8J4TN99_9TREM</name>
<dbReference type="GO" id="GO:0043063">
    <property type="term" value="P:intercellular bridge organization"/>
    <property type="evidence" value="ECO:0007669"/>
    <property type="project" value="InterPro"/>
</dbReference>
<dbReference type="PROSITE" id="PS50297">
    <property type="entry name" value="ANK_REP_REGION"/>
    <property type="match status" value="1"/>
</dbReference>
<dbReference type="GO" id="GO:0007140">
    <property type="term" value="P:male meiotic nuclear division"/>
    <property type="evidence" value="ECO:0007669"/>
    <property type="project" value="InterPro"/>
</dbReference>
<accession>A0A8J4TN99</accession>
<organism evidence="4 5">
    <name type="scientific">Paragonimus heterotremus</name>
    <dbReference type="NCBI Taxonomy" id="100268"/>
    <lineage>
        <taxon>Eukaryota</taxon>
        <taxon>Metazoa</taxon>
        <taxon>Spiralia</taxon>
        <taxon>Lophotrochozoa</taxon>
        <taxon>Platyhelminthes</taxon>
        <taxon>Trematoda</taxon>
        <taxon>Digenea</taxon>
        <taxon>Plagiorchiida</taxon>
        <taxon>Troglotremata</taxon>
        <taxon>Troglotrematidae</taxon>
        <taxon>Paragonimus</taxon>
    </lineage>
</organism>
<dbReference type="GO" id="GO:0030496">
    <property type="term" value="C:midbody"/>
    <property type="evidence" value="ECO:0007669"/>
    <property type="project" value="TreeGrafter"/>
</dbReference>
<dbReference type="PROSITE" id="PS50088">
    <property type="entry name" value="ANK_REPEAT"/>
    <property type="match status" value="2"/>
</dbReference>
<keyword evidence="5" id="KW-1185">Reference proteome</keyword>
<dbReference type="PROSITE" id="PS50011">
    <property type="entry name" value="PROTEIN_KINASE_DOM"/>
    <property type="match status" value="1"/>
</dbReference>
<dbReference type="GO" id="GO:0000776">
    <property type="term" value="C:kinetochore"/>
    <property type="evidence" value="ECO:0007669"/>
    <property type="project" value="TreeGrafter"/>
</dbReference>
<dbReference type="OrthoDB" id="194358at2759"/>
<gene>
    <name evidence="4" type="ORF">PHET_00675</name>
</gene>
<reference evidence="4" key="1">
    <citation type="submission" date="2019-05" db="EMBL/GenBank/DDBJ databases">
        <title>Annotation for the trematode Paragonimus heterotremus.</title>
        <authorList>
            <person name="Choi Y.-J."/>
        </authorList>
    </citation>
    <scope>NUCLEOTIDE SEQUENCE</scope>
    <source>
        <strain evidence="4">LC</strain>
    </source>
</reference>
<dbReference type="Pfam" id="PF12796">
    <property type="entry name" value="Ank_2"/>
    <property type="match status" value="1"/>
</dbReference>
<keyword evidence="1" id="KW-0040">ANK repeat</keyword>
<dbReference type="PANTHER" id="PTHR23060:SF3">
    <property type="entry name" value="TESTIS EXPRESSED 14, INTERCELLULAR BRIDGE FORMING FACTOR"/>
    <property type="match status" value="1"/>
</dbReference>
<dbReference type="InterPro" id="IPR011009">
    <property type="entry name" value="Kinase-like_dom_sf"/>
</dbReference>
<comment type="caution">
    <text evidence="4">The sequence shown here is derived from an EMBL/GenBank/DDBJ whole genome shotgun (WGS) entry which is preliminary data.</text>
</comment>
<dbReference type="SMART" id="SM00248">
    <property type="entry name" value="ANK"/>
    <property type="match status" value="2"/>
</dbReference>
<dbReference type="InterPro" id="IPR036770">
    <property type="entry name" value="Ankyrin_rpt-contain_sf"/>
</dbReference>
<dbReference type="GO" id="GO:0051306">
    <property type="term" value="P:mitotic sister chromatid separation"/>
    <property type="evidence" value="ECO:0007669"/>
    <property type="project" value="InterPro"/>
</dbReference>
<dbReference type="InterPro" id="IPR039339">
    <property type="entry name" value="Tex14"/>
</dbReference>
<proteinExistence type="predicted"/>
<evidence type="ECO:0000256" key="1">
    <source>
        <dbReference type="PROSITE-ProRule" id="PRU00023"/>
    </source>
</evidence>
<dbReference type="SUPFAM" id="SSF48403">
    <property type="entry name" value="Ankyrin repeat"/>
    <property type="match status" value="1"/>
</dbReference>
<sequence>MDVVLCRGEGTLQACVLTRSVDLLLSHLKDGKLLLLSILIYSTGVNVNSVNRFNESALFVAAYYGENEILQLLLDHEADPNTATIEGNTALHACAYNNHKKCIETLLKAGADKTVRNKNGSTAIAVLKDNKLRLTVNDSTKTKTHEANKKLASCSRSTIFKFSQWKYNGNGISKAKNVRMLSNDFGYFLFDESQGQNYITTIPTIGGEEVVDETRAANVCGRHSYRFVESRLQHPHICSPLALLVDSNLDLRVADSTRIALVYERPSLGSLYHFKQIQLEDLPVLPALTICRQIAEALQFLHSYCMVHCNVTPHAIHLFSIDHAKLGNFEHTVQLSPPVSLNSAVHSTWNKVSSRETSSPKVIHVGLQQPDGKCTPNAVPTPTTVFQCACHLLSEDLADWLPPELFVHSEGKSNLLQKPVSLHKPTYVSDVYALAKVLQFVLPPMEYGPLNGDWDHAAYSVPITNAKMVIEAALQPCPEERLPLKQFHRLLIHLFWHGLPSDQSELGTHYVTVRRRHARGFQSPSLRSPSDSSVQCVGTSWKRYNFFQANSAISPPFTASLSSTEPLTHSDGLTTLPSSMSSSEAYTPSRITNCGSTQQPSFAMLNDRLKSVQSEPFKLIGCDPRSIGRTPICQNDDRSELLPRAVNSSTTTPMNDSESLKKASDVLVAYPSDSQRTKSKISETAHPTSVRSEGEKSRHVVITQTPVVDTSPLSSCLKSSEKCLKRSRSAKLSRADYVHLAAVPLLPEGVDVPKQLAPWRCPSINRLTRSNTLPLKSTRSQGDLKDAFVNGATKVGACRVATPMKPASHLTYLLRTPPNYTEVTGKLDLIQFSSQRLRRLRRSMTTVALSSSEDNSQNHHDALGNVSQFHKPLYHSTSLSALVKVHVATQTETTLSQSVLGGAVGDGAHNELSTNTVSSYHEINPMSCFSLISDTTGERKKLSESMYRQKDNRVFKMIKLFECQSNLSPYYTTNDKTPQQNVWIPKVELKDFSPTVNDTPIIRLVESEADELRNVKSSQVTDKQKAGIVTHGISSSTSEFDKLNSNVIDTKPAKPSGFENGSEHEKPACQLVSSVSFHILPPENIHTHGSISATELTTQAEKEIPEPPGHRLQNVCENLNLRELFYKSVHTEPEHVKIQSDLWRSVQISSPSTSTEMRTAEEQCSIQPVLCYSLRHSCVLLCGNVNYLCVIHFITPSKIIVATQQAHHSQRNALDPSTLSKLQEPEDTSSFSKLTPILSPLETVGDSLLFSEQSSNRLQADKRNPVDQSPLRPSDVHRKVLVGENMCSAAHHSRLSNDEKYFNFLTIPLWRCAAHDIRSPHNHQNSVMLKSTTDNNCQSTSPPITENSISGSVVQTKLIQGTYLLWDATFGDRESLQ</sequence>